<dbReference type="AlphaFoldDB" id="E1ICX1"/>
<dbReference type="OrthoDB" id="9785113at2"/>
<dbReference type="InterPro" id="IPR035906">
    <property type="entry name" value="MetI-like_sf"/>
</dbReference>
<proteinExistence type="inferred from homology"/>
<comment type="caution">
    <text evidence="7">The sequence shown here is derived from an EMBL/GenBank/DDBJ whole genome shotgun (WGS) entry which is preliminary data.</text>
</comment>
<evidence type="ECO:0000256" key="1">
    <source>
        <dbReference type="ARBA" id="ARBA00004141"/>
    </source>
</evidence>
<dbReference type="PANTHER" id="PTHR43470">
    <property type="entry name" value="PHOSPHATE TRANSPORT SYSTEM PERMEASE PROTEIN PSTA-RELATED"/>
    <property type="match status" value="1"/>
</dbReference>
<comment type="similarity">
    <text evidence="5">Belongs to the binding-protein-dependent transport system permease family.</text>
</comment>
<keyword evidence="4 5" id="KW-0472">Membrane</keyword>
<dbReference type="InterPro" id="IPR000515">
    <property type="entry name" value="MetI-like"/>
</dbReference>
<keyword evidence="5" id="KW-0813">Transport</keyword>
<dbReference type="GO" id="GO:0055085">
    <property type="term" value="P:transmembrane transport"/>
    <property type="evidence" value="ECO:0007669"/>
    <property type="project" value="InterPro"/>
</dbReference>
<dbReference type="Proteomes" id="UP000054010">
    <property type="component" value="Unassembled WGS sequence"/>
</dbReference>
<dbReference type="GO" id="GO:0005886">
    <property type="term" value="C:plasma membrane"/>
    <property type="evidence" value="ECO:0007669"/>
    <property type="project" value="UniProtKB-SubCell"/>
</dbReference>
<dbReference type="EMBL" id="ADVR01000033">
    <property type="protein sequence ID" value="EFO80941.1"/>
    <property type="molecule type" value="Genomic_DNA"/>
</dbReference>
<dbReference type="Gene3D" id="1.10.3720.10">
    <property type="entry name" value="MetI-like"/>
    <property type="match status" value="1"/>
</dbReference>
<evidence type="ECO:0000256" key="4">
    <source>
        <dbReference type="ARBA" id="ARBA00023136"/>
    </source>
</evidence>
<feature type="domain" description="ABC transmembrane type-1" evidence="6">
    <location>
        <begin position="188"/>
        <end position="427"/>
    </location>
</feature>
<evidence type="ECO:0000256" key="5">
    <source>
        <dbReference type="RuleBase" id="RU363032"/>
    </source>
</evidence>
<evidence type="ECO:0000256" key="3">
    <source>
        <dbReference type="ARBA" id="ARBA00022989"/>
    </source>
</evidence>
<dbReference type="CDD" id="cd06261">
    <property type="entry name" value="TM_PBP2"/>
    <property type="match status" value="1"/>
</dbReference>
<feature type="transmembrane region" description="Helical" evidence="5">
    <location>
        <begin position="407"/>
        <end position="430"/>
    </location>
</feature>
<dbReference type="SUPFAM" id="SSF161098">
    <property type="entry name" value="MetI-like"/>
    <property type="match status" value="1"/>
</dbReference>
<dbReference type="eggNOG" id="COG0581">
    <property type="taxonomic scope" value="Bacteria"/>
</dbReference>
<accession>E1ICX1</accession>
<dbReference type="Pfam" id="PF00528">
    <property type="entry name" value="BPD_transp_1"/>
    <property type="match status" value="1"/>
</dbReference>
<protein>
    <submittedName>
        <fullName evidence="7">Phosphate ABC transporter, inner membrane subunit PstA</fullName>
    </submittedName>
</protein>
<evidence type="ECO:0000259" key="6">
    <source>
        <dbReference type="PROSITE" id="PS50928"/>
    </source>
</evidence>
<organism evidence="7 8">
    <name type="scientific">Oscillochloris trichoides DG-6</name>
    <dbReference type="NCBI Taxonomy" id="765420"/>
    <lineage>
        <taxon>Bacteria</taxon>
        <taxon>Bacillati</taxon>
        <taxon>Chloroflexota</taxon>
        <taxon>Chloroflexia</taxon>
        <taxon>Chloroflexales</taxon>
        <taxon>Chloroflexineae</taxon>
        <taxon>Oscillochloridaceae</taxon>
        <taxon>Oscillochloris</taxon>
    </lineage>
</organism>
<comment type="subcellular location">
    <subcellularLocation>
        <location evidence="5">Cell membrane</location>
        <topology evidence="5">Multi-pass membrane protein</topology>
    </subcellularLocation>
    <subcellularLocation>
        <location evidence="1">Membrane</location>
        <topology evidence="1">Multi-pass membrane protein</topology>
    </subcellularLocation>
</comment>
<evidence type="ECO:0000256" key="2">
    <source>
        <dbReference type="ARBA" id="ARBA00022692"/>
    </source>
</evidence>
<gene>
    <name evidence="7" type="ORF">OSCT_1172</name>
</gene>
<dbReference type="PANTHER" id="PTHR43470:SF5">
    <property type="entry name" value="PHOSPHATE TRANSPORT SYSTEM PERMEASE PROTEIN PSTA"/>
    <property type="match status" value="1"/>
</dbReference>
<name>E1ICX1_9CHLR</name>
<keyword evidence="8" id="KW-1185">Reference proteome</keyword>
<feature type="transmembrane region" description="Helical" evidence="5">
    <location>
        <begin position="32"/>
        <end position="53"/>
    </location>
</feature>
<feature type="transmembrane region" description="Helical" evidence="5">
    <location>
        <begin position="192"/>
        <end position="213"/>
    </location>
</feature>
<keyword evidence="3 5" id="KW-1133">Transmembrane helix</keyword>
<feature type="transmembrane region" description="Helical" evidence="5">
    <location>
        <begin position="291"/>
        <end position="311"/>
    </location>
</feature>
<reference evidence="7 8" key="1">
    <citation type="journal article" date="2011" name="J. Bacteriol.">
        <title>Draft genome sequence of the anoxygenic filamentous phototrophic bacterium Oscillochloris trichoides subsp. DG-6.</title>
        <authorList>
            <person name="Kuznetsov B.B."/>
            <person name="Ivanovsky R.N."/>
            <person name="Keppen O.I."/>
            <person name="Sukhacheva M.V."/>
            <person name="Bumazhkin B.K."/>
            <person name="Patutina E.O."/>
            <person name="Beletsky A.V."/>
            <person name="Mardanov A.V."/>
            <person name="Baslerov R.V."/>
            <person name="Panteleeva A.N."/>
            <person name="Kolganova T.V."/>
            <person name="Ravin N.V."/>
            <person name="Skryabin K.G."/>
        </authorList>
    </citation>
    <scope>NUCLEOTIDE SEQUENCE [LARGE SCALE GENOMIC DNA]</scope>
    <source>
        <strain evidence="7 8">DG-6</strain>
    </source>
</reference>
<feature type="transmembrane region" description="Helical" evidence="5">
    <location>
        <begin position="247"/>
        <end position="270"/>
    </location>
</feature>
<keyword evidence="2 5" id="KW-0812">Transmembrane</keyword>
<evidence type="ECO:0000313" key="7">
    <source>
        <dbReference type="EMBL" id="EFO80941.1"/>
    </source>
</evidence>
<dbReference type="STRING" id="765420.OSCT_1172"/>
<dbReference type="HOGENOM" id="CLU_033621_2_1_0"/>
<dbReference type="PROSITE" id="PS50928">
    <property type="entry name" value="ABC_TM1"/>
    <property type="match status" value="1"/>
</dbReference>
<sequence>MSTDTAPRSRGRLPEGDELHRNVVGRQRVGKIWQSVLLACTILGIIVLGLLLFNIINDAFGGVAVQSVVPEEEIFTNRDPASLSQAELIAILEEHLRSRILRNLEREQPLIERSNADLIELINAEIIKPEIVAVYPLNEYLFNRAAITASLAEEHPRAELSFKSWLSSDFLTSPMSSRPELAGVRTAVMGSLWLLLITVLFAFPLGIGAALYLEEYATDKLFDERSPVGRRLNAILHRGSSIIQTNIYNLSGVPSIIYGMLGLAIFVRALESFTSGSFLGATTDATANGRTIMAAGMTMALLVLPVVIISSQEAIRAVPNSLRQASYGLGATRWQTIWKVVLPNALPGILTGTILAISRAIGETAPLIVVGASTFIVTDPSGPFSKFTVLPIQIYNWTSRPQVEFRAIAAAAIIVLLIILLSMNALAIILRNYLRSKRVS</sequence>
<evidence type="ECO:0000313" key="8">
    <source>
        <dbReference type="Proteomes" id="UP000054010"/>
    </source>
</evidence>